<evidence type="ECO:0000256" key="1">
    <source>
        <dbReference type="ARBA" id="ARBA00022593"/>
    </source>
</evidence>
<comment type="subcellular location">
    <subcellularLocation>
        <location evidence="4">Peroxisome membrane</location>
    </subcellularLocation>
</comment>
<proteinExistence type="predicted"/>
<evidence type="ECO:0000313" key="6">
    <source>
        <dbReference type="Proteomes" id="UP000249723"/>
    </source>
</evidence>
<organism evidence="5 6">
    <name type="scientific">Microbotryum saponariae</name>
    <dbReference type="NCBI Taxonomy" id="289078"/>
    <lineage>
        <taxon>Eukaryota</taxon>
        <taxon>Fungi</taxon>
        <taxon>Dikarya</taxon>
        <taxon>Basidiomycota</taxon>
        <taxon>Pucciniomycotina</taxon>
        <taxon>Microbotryomycetes</taxon>
        <taxon>Microbotryales</taxon>
        <taxon>Microbotryaceae</taxon>
        <taxon>Microbotryum</taxon>
    </lineage>
</organism>
<reference evidence="6" key="1">
    <citation type="submission" date="2016-10" db="EMBL/GenBank/DDBJ databases">
        <authorList>
            <person name="Jeantristanb JTB J.-T."/>
            <person name="Ricardo R."/>
        </authorList>
    </citation>
    <scope>NUCLEOTIDE SEQUENCE [LARGE SCALE GENOMIC DNA]</scope>
</reference>
<gene>
    <name evidence="5" type="ORF">BZ3500_MVSOF-1268-A1-R1_CHR11-2G03423</name>
</gene>
<dbReference type="AlphaFoldDB" id="A0A2X0KNF0"/>
<keyword evidence="1" id="KW-0962">Peroxisome biogenesis</keyword>
<accession>A0A2X0KNF0</accession>
<dbReference type="STRING" id="289078.A0A2X0KNF0"/>
<evidence type="ECO:0000256" key="4">
    <source>
        <dbReference type="ARBA" id="ARBA00046271"/>
    </source>
</evidence>
<keyword evidence="6" id="KW-1185">Reference proteome</keyword>
<protein>
    <submittedName>
        <fullName evidence="5">BZ3500_MvSof-1268-A1-R1_Chr11-2g03423 protein</fullName>
    </submittedName>
</protein>
<dbReference type="PANTHER" id="PTHR12652">
    <property type="entry name" value="PEROXISOMAL BIOGENESIS FACTOR 11"/>
    <property type="match status" value="1"/>
</dbReference>
<dbReference type="OrthoDB" id="10005898at2759"/>
<evidence type="ECO:0000256" key="2">
    <source>
        <dbReference type="ARBA" id="ARBA00023136"/>
    </source>
</evidence>
<evidence type="ECO:0000313" key="5">
    <source>
        <dbReference type="EMBL" id="SCZ95309.1"/>
    </source>
</evidence>
<dbReference type="Proteomes" id="UP000249723">
    <property type="component" value="Unassembled WGS sequence"/>
</dbReference>
<dbReference type="InterPro" id="IPR008733">
    <property type="entry name" value="PEX11"/>
</dbReference>
<dbReference type="GO" id="GO:0005778">
    <property type="term" value="C:peroxisomal membrane"/>
    <property type="evidence" value="ECO:0007669"/>
    <property type="project" value="UniProtKB-SubCell"/>
</dbReference>
<dbReference type="GO" id="GO:0016559">
    <property type="term" value="P:peroxisome fission"/>
    <property type="evidence" value="ECO:0007669"/>
    <property type="project" value="InterPro"/>
</dbReference>
<sequence length="301" mass="33787">MSKPSSLSLSPFNTPSPGLAHINRVIGTTSGQDKVFMLYACQWPTPPPRGMPLNAHLLTGTIFFTDSSHVIMHLLRSKRLATKSRLELANRMDKLRAVISDARTLYRLFGLFPIIQWAQALNDPAKRPADGQLALINKLQAWSMLFYYPLEHYYYLAGKGVFDCPPARIGTIAMWACRFWASYVVLQVLHIRREYQLLNQSRRKLVNAQRESRIAGGSNEKSTEVEEIKRIKNKSHALKMDTLVQIGYLPLTAHCTVLNEGSLLSSHRSLPGGILPDNLWVGMFGTLAAATGLKTLWRNTA</sequence>
<dbReference type="PANTHER" id="PTHR12652:SF25">
    <property type="entry name" value="MICROBODY (PEROXISOME) PROLIFERATION PROTEIN PEROXIN 11C (EUROFUNG)"/>
    <property type="match status" value="1"/>
</dbReference>
<keyword evidence="3" id="KW-0576">Peroxisome</keyword>
<name>A0A2X0KNF0_9BASI</name>
<keyword evidence="2" id="KW-0472">Membrane</keyword>
<dbReference type="Pfam" id="PF05648">
    <property type="entry name" value="PEX11"/>
    <property type="match status" value="1"/>
</dbReference>
<dbReference type="EMBL" id="FMWP01000061">
    <property type="protein sequence ID" value="SCZ95309.1"/>
    <property type="molecule type" value="Genomic_DNA"/>
</dbReference>
<evidence type="ECO:0000256" key="3">
    <source>
        <dbReference type="ARBA" id="ARBA00023140"/>
    </source>
</evidence>